<dbReference type="InterPro" id="IPR003018">
    <property type="entry name" value="GAF"/>
</dbReference>
<dbReference type="InterPro" id="IPR025736">
    <property type="entry name" value="PucR_C-HTH_dom"/>
</dbReference>
<accession>A0ABZ2U9B9</accession>
<dbReference type="InterPro" id="IPR041522">
    <property type="entry name" value="CdaR_GGDEF"/>
</dbReference>
<dbReference type="SMART" id="SM00065">
    <property type="entry name" value="GAF"/>
    <property type="match status" value="1"/>
</dbReference>
<comment type="similarity">
    <text evidence="1">Belongs to the CdaR family.</text>
</comment>
<feature type="domain" description="GAF" evidence="2">
    <location>
        <begin position="149"/>
        <end position="296"/>
    </location>
</feature>
<keyword evidence="4" id="KW-1185">Reference proteome</keyword>
<dbReference type="RefSeq" id="WP_066163489.1">
    <property type="nucleotide sequence ID" value="NZ_CP136137.1"/>
</dbReference>
<dbReference type="Gene3D" id="3.30.450.40">
    <property type="match status" value="1"/>
</dbReference>
<dbReference type="InterPro" id="IPR051448">
    <property type="entry name" value="CdaR-like_regulators"/>
</dbReference>
<evidence type="ECO:0000256" key="1">
    <source>
        <dbReference type="ARBA" id="ARBA00006754"/>
    </source>
</evidence>
<proteinExistence type="inferred from homology"/>
<dbReference type="Pfam" id="PF17853">
    <property type="entry name" value="GGDEF_2"/>
    <property type="match status" value="1"/>
</dbReference>
<dbReference type="SUPFAM" id="SSF55781">
    <property type="entry name" value="GAF domain-like"/>
    <property type="match status" value="1"/>
</dbReference>
<dbReference type="PANTHER" id="PTHR33744:SF1">
    <property type="entry name" value="DNA-BINDING TRANSCRIPTIONAL ACTIVATOR ADER"/>
    <property type="match status" value="1"/>
</dbReference>
<sequence>MTVENSDAGRALPDEFAALLGRALDDPVLAERAVVALLAEIGGARLARRTADGWHLVTAPGDLEPINSQLASLEIAAELSSGADTIAPAYAILAAEPDHTPLTQTAVQQICTWLTLCRTASERHDERDEYREELDALTVLVKHMLTVRDLDQVLLTITTETLRMSESDICGVFLREGDEIHMRSCVGHRLMETARLRMSAGQGVAGMVFETRAPARVDSYLQDRRISTHFMSLAEQEETRSALAVPLILGDDLIGVLEVWRRRYSNFTERDVRRLEELADLATIAIDNARLYDSQRTALTALESTRVRLKDQVDLLDETARLQKSLIDIVLDNGPVFPRVARTLAEHLNCTVAVLTPDGTVDAVYPRETPTAQMEHAFARHRESVNVGPRLLATGSDDPVWLQPIEIGSDHFGAVCVQGRDLSRERIGVACSQAAVACTLFYLQQRAASLARAEALDQILWDLMDGSAEQRAAARGRAQQMGVRLKGWHRVLYGAIENLESTTGRGEASVSAADRSRRAILRTVRDVSLPPQVTLASVRGNRLVALVPIQDRDRSRSFLKALNTQLGTDHAGVTISWGLSTPREHPGQYTEAYAEARTALAAARRLGGASSLYDDLGIVRLLLGHEDADFHSFVYEITGPLQAYDQKNDGALMKTLQAYFDANCSQKDAAELLYVHHKTLAYRLDQIRKLTGLDLSQHSDRMRADLALRLLDVSEQAEEPGGDVDRVE</sequence>
<dbReference type="InterPro" id="IPR042070">
    <property type="entry name" value="PucR_C-HTH_sf"/>
</dbReference>
<evidence type="ECO:0000313" key="4">
    <source>
        <dbReference type="Proteomes" id="UP001479933"/>
    </source>
</evidence>
<organism evidence="3 4">
    <name type="scientific">Gordonia hydrophobica</name>
    <dbReference type="NCBI Taxonomy" id="40516"/>
    <lineage>
        <taxon>Bacteria</taxon>
        <taxon>Bacillati</taxon>
        <taxon>Actinomycetota</taxon>
        <taxon>Actinomycetes</taxon>
        <taxon>Mycobacteriales</taxon>
        <taxon>Gordoniaceae</taxon>
        <taxon>Gordonia</taxon>
    </lineage>
</organism>
<name>A0ABZ2U9B9_9ACTN</name>
<dbReference type="Pfam" id="PF13185">
    <property type="entry name" value="GAF_2"/>
    <property type="match status" value="1"/>
</dbReference>
<evidence type="ECO:0000259" key="2">
    <source>
        <dbReference type="SMART" id="SM00065"/>
    </source>
</evidence>
<evidence type="ECO:0000313" key="3">
    <source>
        <dbReference type="EMBL" id="WYY09339.1"/>
    </source>
</evidence>
<gene>
    <name evidence="3" type="ORF">RVF87_09875</name>
</gene>
<dbReference type="InterPro" id="IPR029016">
    <property type="entry name" value="GAF-like_dom_sf"/>
</dbReference>
<dbReference type="PANTHER" id="PTHR33744">
    <property type="entry name" value="CARBOHYDRATE DIACID REGULATOR"/>
    <property type="match status" value="1"/>
</dbReference>
<dbReference type="EMBL" id="CP136137">
    <property type="protein sequence ID" value="WYY09339.1"/>
    <property type="molecule type" value="Genomic_DNA"/>
</dbReference>
<dbReference type="Gene3D" id="1.10.10.2840">
    <property type="entry name" value="PucR C-terminal helix-turn-helix domain"/>
    <property type="match status" value="1"/>
</dbReference>
<dbReference type="Proteomes" id="UP001479933">
    <property type="component" value="Chromosome"/>
</dbReference>
<reference evidence="3 4" key="1">
    <citation type="journal article" date="2023" name="Virus Evol.">
        <title>Computational host range prediction-The good, the bad, and the ugly.</title>
        <authorList>
            <person name="Howell A.A."/>
            <person name="Versoza C.J."/>
            <person name="Pfeifer S.P."/>
        </authorList>
    </citation>
    <scope>NUCLEOTIDE SEQUENCE [LARGE SCALE GENOMIC DNA]</scope>
    <source>
        <strain evidence="3 4">1610/1b</strain>
    </source>
</reference>
<protein>
    <submittedName>
        <fullName evidence="3">Helix-turn-helix domain-containing protein</fullName>
    </submittedName>
</protein>
<dbReference type="Pfam" id="PF13556">
    <property type="entry name" value="HTH_30"/>
    <property type="match status" value="1"/>
</dbReference>